<dbReference type="EC" id="2.5.1.3" evidence="1"/>
<dbReference type="SUPFAM" id="SSF51391">
    <property type="entry name" value="Thiamin phosphate synthase"/>
    <property type="match status" value="1"/>
</dbReference>
<dbReference type="AlphaFoldDB" id="A0A645GHA5"/>
<reference evidence="1" key="1">
    <citation type="submission" date="2019-08" db="EMBL/GenBank/DDBJ databases">
        <authorList>
            <person name="Kucharzyk K."/>
            <person name="Murdoch R.W."/>
            <person name="Higgins S."/>
            <person name="Loffler F."/>
        </authorList>
    </citation>
    <scope>NUCLEOTIDE SEQUENCE</scope>
</reference>
<keyword evidence="1" id="KW-0808">Transferase</keyword>
<dbReference type="Gene3D" id="3.20.20.70">
    <property type="entry name" value="Aldolase class I"/>
    <property type="match status" value="1"/>
</dbReference>
<dbReference type="InterPro" id="IPR036206">
    <property type="entry name" value="ThiamineP_synth_sf"/>
</dbReference>
<dbReference type="EMBL" id="VSSQ01071723">
    <property type="protein sequence ID" value="MPN23264.1"/>
    <property type="molecule type" value="Genomic_DNA"/>
</dbReference>
<dbReference type="GO" id="GO:0004789">
    <property type="term" value="F:thiamine-phosphate diphosphorylase activity"/>
    <property type="evidence" value="ECO:0007669"/>
    <property type="project" value="UniProtKB-EC"/>
</dbReference>
<organism evidence="1">
    <name type="scientific">bioreactor metagenome</name>
    <dbReference type="NCBI Taxonomy" id="1076179"/>
    <lineage>
        <taxon>unclassified sequences</taxon>
        <taxon>metagenomes</taxon>
        <taxon>ecological metagenomes</taxon>
    </lineage>
</organism>
<proteinExistence type="predicted"/>
<protein>
    <submittedName>
        <fullName evidence="1">Thiamine-phosphate synthase</fullName>
        <ecNumber evidence="1">2.5.1.3</ecNumber>
    </submittedName>
</protein>
<name>A0A645GHA5_9ZZZZ</name>
<comment type="caution">
    <text evidence="1">The sequence shown here is derived from an EMBL/GenBank/DDBJ whole genome shotgun (WGS) entry which is preliminary data.</text>
</comment>
<gene>
    <name evidence="1" type="primary">thiE_39</name>
    <name evidence="1" type="ORF">SDC9_170652</name>
</gene>
<sequence length="53" mass="5253">MRVAAIGGITVDNAPTLIDAGADLLAVITDLFGAANPAARAAAYAALWPASQD</sequence>
<evidence type="ECO:0000313" key="1">
    <source>
        <dbReference type="EMBL" id="MPN23264.1"/>
    </source>
</evidence>
<accession>A0A645GHA5</accession>
<dbReference type="InterPro" id="IPR013785">
    <property type="entry name" value="Aldolase_TIM"/>
</dbReference>